<proteinExistence type="inferred from homology"/>
<dbReference type="Pfam" id="PF03109">
    <property type="entry name" value="ABC1"/>
    <property type="match status" value="1"/>
</dbReference>
<evidence type="ECO:0000259" key="6">
    <source>
        <dbReference type="Pfam" id="PF03109"/>
    </source>
</evidence>
<dbReference type="EMBL" id="HBIZ01013224">
    <property type="protein sequence ID" value="CAE0755431.1"/>
    <property type="molecule type" value="Transcribed_RNA"/>
</dbReference>
<dbReference type="PANTHER" id="PTHR43851:SF3">
    <property type="entry name" value="COENZYME Q8"/>
    <property type="match status" value="1"/>
</dbReference>
<keyword evidence="3" id="KW-0547">Nucleotide-binding</keyword>
<dbReference type="AlphaFoldDB" id="A0A7S4B615"/>
<dbReference type="SUPFAM" id="SSF56112">
    <property type="entry name" value="Protein kinase-like (PK-like)"/>
    <property type="match status" value="1"/>
</dbReference>
<keyword evidence="4" id="KW-0067">ATP-binding</keyword>
<keyword evidence="2" id="KW-0808">Transferase</keyword>
<gene>
    <name evidence="7" type="ORF">PCAR00345_LOCUS8018</name>
</gene>
<feature type="domain" description="ABC1 atypical kinase-like" evidence="6">
    <location>
        <begin position="242"/>
        <end position="476"/>
    </location>
</feature>
<evidence type="ECO:0000256" key="2">
    <source>
        <dbReference type="ARBA" id="ARBA00022679"/>
    </source>
</evidence>
<evidence type="ECO:0000256" key="1">
    <source>
        <dbReference type="ARBA" id="ARBA00009670"/>
    </source>
</evidence>
<dbReference type="InterPro" id="IPR034646">
    <property type="entry name" value="ADCK3_dom"/>
</dbReference>
<feature type="region of interest" description="Disordered" evidence="5">
    <location>
        <begin position="38"/>
        <end position="133"/>
    </location>
</feature>
<dbReference type="GO" id="GO:0016740">
    <property type="term" value="F:transferase activity"/>
    <property type="evidence" value="ECO:0007669"/>
    <property type="project" value="UniProtKB-KW"/>
</dbReference>
<dbReference type="InterPro" id="IPR011009">
    <property type="entry name" value="Kinase-like_dom_sf"/>
</dbReference>
<accession>A0A7S4B615</accession>
<evidence type="ECO:0000256" key="4">
    <source>
        <dbReference type="ARBA" id="ARBA00022840"/>
    </source>
</evidence>
<evidence type="ECO:0000313" key="7">
    <source>
        <dbReference type="EMBL" id="CAE0755431.1"/>
    </source>
</evidence>
<dbReference type="InterPro" id="IPR051409">
    <property type="entry name" value="Atypical_kinase_ADCK"/>
</dbReference>
<dbReference type="GO" id="GO:0006744">
    <property type="term" value="P:ubiquinone biosynthetic process"/>
    <property type="evidence" value="ECO:0007669"/>
    <property type="project" value="TreeGrafter"/>
</dbReference>
<evidence type="ECO:0000256" key="5">
    <source>
        <dbReference type="SAM" id="MobiDB-lite"/>
    </source>
</evidence>
<feature type="compositionally biased region" description="Low complexity" evidence="5">
    <location>
        <begin position="120"/>
        <end position="130"/>
    </location>
</feature>
<organism evidence="7">
    <name type="scientific">Chrysotila carterae</name>
    <name type="common">Marine alga</name>
    <name type="synonym">Syracosphaera carterae</name>
    <dbReference type="NCBI Taxonomy" id="13221"/>
    <lineage>
        <taxon>Eukaryota</taxon>
        <taxon>Haptista</taxon>
        <taxon>Haptophyta</taxon>
        <taxon>Prymnesiophyceae</taxon>
        <taxon>Isochrysidales</taxon>
        <taxon>Isochrysidaceae</taxon>
        <taxon>Chrysotila</taxon>
    </lineage>
</organism>
<dbReference type="InterPro" id="IPR004147">
    <property type="entry name" value="ABC1_dom"/>
</dbReference>
<reference evidence="7" key="1">
    <citation type="submission" date="2021-01" db="EMBL/GenBank/DDBJ databases">
        <authorList>
            <person name="Corre E."/>
            <person name="Pelletier E."/>
            <person name="Niang G."/>
            <person name="Scheremetjew M."/>
            <person name="Finn R."/>
            <person name="Kale V."/>
            <person name="Holt S."/>
            <person name="Cochrane G."/>
            <person name="Meng A."/>
            <person name="Brown T."/>
            <person name="Cohen L."/>
        </authorList>
    </citation>
    <scope>NUCLEOTIDE SEQUENCE</scope>
    <source>
        <strain evidence="7">CCMP645</strain>
    </source>
</reference>
<evidence type="ECO:0000256" key="3">
    <source>
        <dbReference type="ARBA" id="ARBA00022741"/>
    </source>
</evidence>
<dbReference type="PANTHER" id="PTHR43851">
    <property type="match status" value="1"/>
</dbReference>
<sequence>MMYFVRDAARVARGAALVGQHLAKLEVAASQVKWSKPFTPIFSNRPAENESDPPFSDFPIRVEKPDTPDTENSQQEGTAVPLDSSAKSTPGHPESFQAPKPSDGAKADTASVVRNPDDFAPTGAGTATTPYEQPSRELLEAEKIAKGAKPPRERGVPSHPVTRAFHFGGLGLGLASGAAAAAMRRAMGGGGEGSGMLTEANIERLAGTLCRLRGAALKLGQMLSFNNAEVLPKEMQQLMDKVRHGADWMPAWQLKKTMEQELGPDWRQHVASFDETPFAAASIGQVHPAVLTDGRRVAVKVQYPGVATSIQSDLWSMKTLISYTGVAPPGLYLDKVIEVAREELLEECDYVREASNTKKFKTLLSAYPEYAVPAVVPQLSSERVLTTEWMPGVAVDEAAAKSTMSARERDRVGSRLLWLTLTELFTFRFMQTDPNWSNFLYDQRTGQLALIDFGACRTYDAPFADEYLRLVRACAEGISQRDAILHHSRNLSFLTGEEDDLMLDAHVNAAVLVGSPFAATKQPFDFGAQDIGKRVAADVSTMIQRRKTPPRKEIYSLHRRLNGCFQLASRVGARIQARDILLDFYEKHHWSGLSIEEFEQSKQQSESTPGVSK</sequence>
<dbReference type="GO" id="GO:0005524">
    <property type="term" value="F:ATP binding"/>
    <property type="evidence" value="ECO:0007669"/>
    <property type="project" value="UniProtKB-KW"/>
</dbReference>
<name>A0A7S4B615_CHRCT</name>
<comment type="similarity">
    <text evidence="1">Belongs to the protein kinase superfamily. ADCK protein kinase family.</text>
</comment>
<dbReference type="CDD" id="cd13970">
    <property type="entry name" value="ABC1_ADCK3"/>
    <property type="match status" value="1"/>
</dbReference>
<protein>
    <recommendedName>
        <fullName evidence="6">ABC1 atypical kinase-like domain-containing protein</fullName>
    </recommendedName>
</protein>